<comment type="caution">
    <text evidence="5">The sequence shown here is derived from an EMBL/GenBank/DDBJ whole genome shotgun (WGS) entry which is preliminary data.</text>
</comment>
<dbReference type="Pfam" id="PF13181">
    <property type="entry name" value="TPR_8"/>
    <property type="match status" value="1"/>
</dbReference>
<protein>
    <recommendedName>
        <fullName evidence="7">Tetratricopeptide repeat protein</fullName>
    </recommendedName>
</protein>
<dbReference type="PANTHER" id="PTHR44943:SF8">
    <property type="entry name" value="TPR REPEAT-CONTAINING PROTEIN MJ0263"/>
    <property type="match status" value="1"/>
</dbReference>
<evidence type="ECO:0000256" key="3">
    <source>
        <dbReference type="PROSITE-ProRule" id="PRU00339"/>
    </source>
</evidence>
<evidence type="ECO:0000313" key="5">
    <source>
        <dbReference type="EMBL" id="MBD5782321.1"/>
    </source>
</evidence>
<keyword evidence="1" id="KW-0677">Repeat</keyword>
<dbReference type="InterPro" id="IPR019734">
    <property type="entry name" value="TPR_rpt"/>
</dbReference>
<dbReference type="Pfam" id="PF13432">
    <property type="entry name" value="TPR_16"/>
    <property type="match status" value="1"/>
</dbReference>
<dbReference type="PANTHER" id="PTHR44943">
    <property type="entry name" value="CELLULOSE SYNTHASE OPERON PROTEIN C"/>
    <property type="match status" value="1"/>
</dbReference>
<name>A0A927FDD8_9BACT</name>
<feature type="repeat" description="TPR" evidence="3">
    <location>
        <begin position="192"/>
        <end position="225"/>
    </location>
</feature>
<dbReference type="InterPro" id="IPR011990">
    <property type="entry name" value="TPR-like_helical_dom_sf"/>
</dbReference>
<organism evidence="5 6">
    <name type="scientific">Pelagicoccus enzymogenes</name>
    <dbReference type="NCBI Taxonomy" id="2773457"/>
    <lineage>
        <taxon>Bacteria</taxon>
        <taxon>Pseudomonadati</taxon>
        <taxon>Verrucomicrobiota</taxon>
        <taxon>Opitutia</taxon>
        <taxon>Puniceicoccales</taxon>
        <taxon>Pelagicoccaceae</taxon>
        <taxon>Pelagicoccus</taxon>
    </lineage>
</organism>
<evidence type="ECO:0000256" key="4">
    <source>
        <dbReference type="SAM" id="MobiDB-lite"/>
    </source>
</evidence>
<feature type="repeat" description="TPR" evidence="3">
    <location>
        <begin position="57"/>
        <end position="90"/>
    </location>
</feature>
<dbReference type="PROSITE" id="PS50005">
    <property type="entry name" value="TPR"/>
    <property type="match status" value="4"/>
</dbReference>
<keyword evidence="2 3" id="KW-0802">TPR repeat</keyword>
<dbReference type="InterPro" id="IPR051685">
    <property type="entry name" value="Ycf3/AcsC/BcsC/TPR_MFPF"/>
</dbReference>
<evidence type="ECO:0000256" key="1">
    <source>
        <dbReference type="ARBA" id="ARBA00022737"/>
    </source>
</evidence>
<reference evidence="5" key="1">
    <citation type="submission" date="2020-09" db="EMBL/GenBank/DDBJ databases">
        <title>Pelagicoccus enzymogenes sp. nov. with an EPS production, isolated from marine sediment.</title>
        <authorList>
            <person name="Feng X."/>
        </authorList>
    </citation>
    <scope>NUCLEOTIDE SEQUENCE</scope>
    <source>
        <strain evidence="5">NFK12</strain>
    </source>
</reference>
<feature type="repeat" description="TPR" evidence="3">
    <location>
        <begin position="329"/>
        <end position="362"/>
    </location>
</feature>
<dbReference type="Proteomes" id="UP000622317">
    <property type="component" value="Unassembled WGS sequence"/>
</dbReference>
<evidence type="ECO:0008006" key="7">
    <source>
        <dbReference type="Google" id="ProtNLM"/>
    </source>
</evidence>
<dbReference type="RefSeq" id="WP_191619400.1">
    <property type="nucleotide sequence ID" value="NZ_JACYFG010000060.1"/>
</dbReference>
<feature type="repeat" description="TPR" evidence="3">
    <location>
        <begin position="259"/>
        <end position="292"/>
    </location>
</feature>
<accession>A0A927FDD8</accession>
<proteinExistence type="predicted"/>
<sequence>MKALPIILIFALIASGCEGRSPEKTLERQIAKLQRQGRNGEGISLFESIGKDIEPTQRTLREVALCYFGENRYAESLKYAKQAIAADPDDATATDLFFYNSKVLQEFEQAEPVARRWVNNPKAKGTLRHIAIFYTKWGRYEEAIEATRLGISRLPKDPRMAGTHSFLLAVVEGPESQHEFVEAWSSKNKPNAYFWENVGKGLAEADHHNEALPYLLKALKLAPSGDVASQYVSSLRGAGRSEEAVEWASDWSQKGEIDAAFLKMQGAVNFDVENFDEAARCFKEALGLAPADATLLVNFTVTLIELKRYEEAVDIAKGWLLKYERHADDRTYFYLADSLSWDRQYEEAIEHYATAIRMAPEKRRYVGNLFFAMNQLGQFQEVLDYHKRWKQTSADYSDAHLEKQLTRARSHVAAASGGKAETHTSPAERILQKANSASKKPYSKTNNL</sequence>
<dbReference type="AlphaFoldDB" id="A0A927FDD8"/>
<dbReference type="SMART" id="SM00028">
    <property type="entry name" value="TPR"/>
    <property type="match status" value="5"/>
</dbReference>
<dbReference type="SUPFAM" id="SSF48452">
    <property type="entry name" value="TPR-like"/>
    <property type="match status" value="2"/>
</dbReference>
<gene>
    <name evidence="5" type="ORF">IEN85_22670</name>
</gene>
<keyword evidence="6" id="KW-1185">Reference proteome</keyword>
<evidence type="ECO:0000256" key="2">
    <source>
        <dbReference type="ARBA" id="ARBA00022803"/>
    </source>
</evidence>
<dbReference type="EMBL" id="JACYFG010000060">
    <property type="protein sequence ID" value="MBD5782321.1"/>
    <property type="molecule type" value="Genomic_DNA"/>
</dbReference>
<feature type="region of interest" description="Disordered" evidence="4">
    <location>
        <begin position="410"/>
        <end position="448"/>
    </location>
</feature>
<dbReference type="PROSITE" id="PS51257">
    <property type="entry name" value="PROKAR_LIPOPROTEIN"/>
    <property type="match status" value="1"/>
</dbReference>
<evidence type="ECO:0000313" key="6">
    <source>
        <dbReference type="Proteomes" id="UP000622317"/>
    </source>
</evidence>
<dbReference type="Gene3D" id="1.25.40.10">
    <property type="entry name" value="Tetratricopeptide repeat domain"/>
    <property type="match status" value="2"/>
</dbReference>
<feature type="compositionally biased region" description="Polar residues" evidence="4">
    <location>
        <begin position="433"/>
        <end position="448"/>
    </location>
</feature>